<dbReference type="EMBL" id="JACHHJ010000003">
    <property type="protein sequence ID" value="MBB6450240.1"/>
    <property type="molecule type" value="Genomic_DNA"/>
</dbReference>
<accession>A0A841PNA0</accession>
<proteinExistence type="predicted"/>
<evidence type="ECO:0000313" key="2">
    <source>
        <dbReference type="Proteomes" id="UP000568839"/>
    </source>
</evidence>
<evidence type="ECO:0000313" key="1">
    <source>
        <dbReference type="EMBL" id="MBB6450240.1"/>
    </source>
</evidence>
<organism evidence="1 2">
    <name type="scientific">Geomicrobium halophilum</name>
    <dbReference type="NCBI Taxonomy" id="549000"/>
    <lineage>
        <taxon>Bacteria</taxon>
        <taxon>Bacillati</taxon>
        <taxon>Bacillota</taxon>
        <taxon>Bacilli</taxon>
        <taxon>Bacillales</taxon>
        <taxon>Geomicrobium</taxon>
    </lineage>
</organism>
<dbReference type="Proteomes" id="UP000568839">
    <property type="component" value="Unassembled WGS sequence"/>
</dbReference>
<reference evidence="1 2" key="1">
    <citation type="submission" date="2020-08" db="EMBL/GenBank/DDBJ databases">
        <title>Genomic Encyclopedia of Type Strains, Phase IV (KMG-IV): sequencing the most valuable type-strain genomes for metagenomic binning, comparative biology and taxonomic classification.</title>
        <authorList>
            <person name="Goeker M."/>
        </authorList>
    </citation>
    <scope>NUCLEOTIDE SEQUENCE [LARGE SCALE GENOMIC DNA]</scope>
    <source>
        <strain evidence="1 2">DSM 21769</strain>
    </source>
</reference>
<sequence length="81" mass="9571">MGIFAQREVLFQNYHPMKKGTFLFHKSAHSYLREHPSMLPPYSPESLFNKNKDLYLEKKLFTVIQRSASAPRLRGYSNFYA</sequence>
<keyword evidence="2" id="KW-1185">Reference proteome</keyword>
<gene>
    <name evidence="1" type="ORF">HNR44_002223</name>
</gene>
<protein>
    <submittedName>
        <fullName evidence="1">Uncharacterized protein</fullName>
    </submittedName>
</protein>
<name>A0A841PNA0_9BACL</name>
<comment type="caution">
    <text evidence="1">The sequence shown here is derived from an EMBL/GenBank/DDBJ whole genome shotgun (WGS) entry which is preliminary data.</text>
</comment>
<dbReference type="AlphaFoldDB" id="A0A841PNA0"/>